<proteinExistence type="predicted"/>
<evidence type="ECO:0000259" key="2">
    <source>
        <dbReference type="Pfam" id="PF13843"/>
    </source>
</evidence>
<organism evidence="4 5">
    <name type="scientific">Heligmosomoides polygyrus</name>
    <name type="common">Parasitic roundworm</name>
    <dbReference type="NCBI Taxonomy" id="6339"/>
    <lineage>
        <taxon>Eukaryota</taxon>
        <taxon>Metazoa</taxon>
        <taxon>Ecdysozoa</taxon>
        <taxon>Nematoda</taxon>
        <taxon>Chromadorea</taxon>
        <taxon>Rhabditida</taxon>
        <taxon>Rhabditina</taxon>
        <taxon>Rhabditomorpha</taxon>
        <taxon>Strongyloidea</taxon>
        <taxon>Heligmosomidae</taxon>
        <taxon>Heligmosomoides</taxon>
    </lineage>
</organism>
<gene>
    <name evidence="3" type="ORF">HPBE_LOCUS24006</name>
</gene>
<accession>A0A3P8H6J6</accession>
<sequence>MGNGHGTPTIEADTEDGGLDDSDSGNNDDPDNEWKEVRVGRGHFIFEDDDAGPHEDVLTCKTPTDYYVLFMKDIWELVVRETNRYGADKNSNWLDTDIPEIKRFIGLCLKWDKCVYRYCATIGVLAEN</sequence>
<evidence type="ECO:0000313" key="5">
    <source>
        <dbReference type="WBParaSite" id="HPBE_0002400801-mRNA-1"/>
    </source>
</evidence>
<protein>
    <submittedName>
        <fullName evidence="5">DDE_Tnp_1_7 domain-containing protein</fullName>
    </submittedName>
</protein>
<dbReference type="Pfam" id="PF13843">
    <property type="entry name" value="DDE_Tnp_1_7"/>
    <property type="match status" value="1"/>
</dbReference>
<dbReference type="InterPro" id="IPR029526">
    <property type="entry name" value="PGBD"/>
</dbReference>
<dbReference type="AlphaFoldDB" id="A0A183GMT8"/>
<keyword evidence="4" id="KW-1185">Reference proteome</keyword>
<dbReference type="WBParaSite" id="HPBE_0002400801-mRNA-1">
    <property type="protein sequence ID" value="HPBE_0002400801-mRNA-1"/>
    <property type="gene ID" value="HPBE_0002400801"/>
</dbReference>
<reference evidence="5" key="2">
    <citation type="submission" date="2019-09" db="UniProtKB">
        <authorList>
            <consortium name="WormBaseParasite"/>
        </authorList>
    </citation>
    <scope>IDENTIFICATION</scope>
</reference>
<name>A0A183GMT8_HELPZ</name>
<feature type="compositionally biased region" description="Acidic residues" evidence="1">
    <location>
        <begin position="12"/>
        <end position="31"/>
    </location>
</feature>
<dbReference type="Proteomes" id="UP000050761">
    <property type="component" value="Unassembled WGS sequence"/>
</dbReference>
<evidence type="ECO:0000313" key="4">
    <source>
        <dbReference type="Proteomes" id="UP000050761"/>
    </source>
</evidence>
<dbReference type="OrthoDB" id="5810550at2759"/>
<evidence type="ECO:0000313" key="3">
    <source>
        <dbReference type="EMBL" id="VDP42329.1"/>
    </source>
</evidence>
<feature type="region of interest" description="Disordered" evidence="1">
    <location>
        <begin position="1"/>
        <end position="34"/>
    </location>
</feature>
<reference evidence="3 4" key="1">
    <citation type="submission" date="2018-11" db="EMBL/GenBank/DDBJ databases">
        <authorList>
            <consortium name="Pathogen Informatics"/>
        </authorList>
    </citation>
    <scope>NUCLEOTIDE SEQUENCE [LARGE SCALE GENOMIC DNA]</scope>
</reference>
<dbReference type="EMBL" id="UZAH01035726">
    <property type="protein sequence ID" value="VDP42329.1"/>
    <property type="molecule type" value="Genomic_DNA"/>
</dbReference>
<evidence type="ECO:0000256" key="1">
    <source>
        <dbReference type="SAM" id="MobiDB-lite"/>
    </source>
</evidence>
<feature type="domain" description="PiggyBac transposable element-derived protein" evidence="2">
    <location>
        <begin position="65"/>
        <end position="109"/>
    </location>
</feature>
<accession>A0A183GMT8</accession>